<comment type="caution">
    <text evidence="2">The sequence shown here is derived from an EMBL/GenBank/DDBJ whole genome shotgun (WGS) entry which is preliminary data.</text>
</comment>
<dbReference type="Gene3D" id="3.10.180.10">
    <property type="entry name" value="2,3-Dihydroxybiphenyl 1,2-Dioxygenase, domain 1"/>
    <property type="match status" value="1"/>
</dbReference>
<organism evidence="2 3">
    <name type="scientific">Pedobacter boryungensis</name>
    <dbReference type="NCBI Taxonomy" id="869962"/>
    <lineage>
        <taxon>Bacteria</taxon>
        <taxon>Pseudomonadati</taxon>
        <taxon>Bacteroidota</taxon>
        <taxon>Sphingobacteriia</taxon>
        <taxon>Sphingobacteriales</taxon>
        <taxon>Sphingobacteriaceae</taxon>
        <taxon>Pedobacter</taxon>
    </lineage>
</organism>
<dbReference type="SUPFAM" id="SSF54593">
    <property type="entry name" value="Glyoxalase/Bleomycin resistance protein/Dihydroxybiphenyl dioxygenase"/>
    <property type="match status" value="1"/>
</dbReference>
<accession>A0ABX2DFQ8</accession>
<dbReference type="RefSeq" id="WP_173272202.1">
    <property type="nucleotide sequence ID" value="NZ_JABMKV010000002.1"/>
</dbReference>
<evidence type="ECO:0000313" key="3">
    <source>
        <dbReference type="Proteomes" id="UP000762110"/>
    </source>
</evidence>
<keyword evidence="2" id="KW-0560">Oxidoreductase</keyword>
<keyword evidence="2" id="KW-0223">Dioxygenase</keyword>
<dbReference type="PANTHER" id="PTHR36503">
    <property type="entry name" value="BLR2520 PROTEIN"/>
    <property type="match status" value="1"/>
</dbReference>
<dbReference type="Pfam" id="PF22677">
    <property type="entry name" value="Ble-like_N"/>
    <property type="match status" value="1"/>
</dbReference>
<keyword evidence="3" id="KW-1185">Reference proteome</keyword>
<sequence>MTKDIWVNLPVANISKSVDFFKKLGFKANERFPFTETMASFFIGEKNFVMMLFTNSVIEGFCGNKISDTSKGTEVLFSIDAESPQEVDQMLQKAEDAGGKIYANGGEKDGWMYGGGFIDLDGHRWNVLHMDFSKMSK</sequence>
<dbReference type="EMBL" id="JABMKV010000002">
    <property type="protein sequence ID" value="NQX32318.1"/>
    <property type="molecule type" value="Genomic_DNA"/>
</dbReference>
<feature type="domain" description="Glyoxalase/Bleomycin resistance-like N-terminal" evidence="1">
    <location>
        <begin position="5"/>
        <end position="41"/>
    </location>
</feature>
<dbReference type="PANTHER" id="PTHR36503:SF2">
    <property type="entry name" value="BLR2408 PROTEIN"/>
    <property type="match status" value="1"/>
</dbReference>
<dbReference type="GO" id="GO:0051213">
    <property type="term" value="F:dioxygenase activity"/>
    <property type="evidence" value="ECO:0007669"/>
    <property type="project" value="UniProtKB-KW"/>
</dbReference>
<protein>
    <submittedName>
        <fullName evidence="2">Extradiol dioxygenase</fullName>
    </submittedName>
</protein>
<dbReference type="InterPro" id="IPR029068">
    <property type="entry name" value="Glyas_Bleomycin-R_OHBP_Dase"/>
</dbReference>
<dbReference type="Proteomes" id="UP000762110">
    <property type="component" value="Unassembled WGS sequence"/>
</dbReference>
<dbReference type="InterPro" id="IPR053863">
    <property type="entry name" value="Glyoxy/Ble-like_N"/>
</dbReference>
<name>A0ABX2DFQ8_9SPHI</name>
<gene>
    <name evidence="2" type="ORF">HQN85_11295</name>
</gene>
<evidence type="ECO:0000313" key="2">
    <source>
        <dbReference type="EMBL" id="NQX32318.1"/>
    </source>
</evidence>
<reference evidence="2 3" key="1">
    <citation type="submission" date="2020-05" db="EMBL/GenBank/DDBJ databases">
        <title>Description of Pedobacter foliorum sp. nov.</title>
        <authorList>
            <person name="Qi S."/>
            <person name="Carlier A."/>
            <person name="Cnockaert M."/>
            <person name="Vandamme P."/>
        </authorList>
    </citation>
    <scope>NUCLEOTIDE SEQUENCE [LARGE SCALE GENOMIC DNA]</scope>
    <source>
        <strain evidence="2 3">LMG 31300</strain>
    </source>
</reference>
<proteinExistence type="predicted"/>
<evidence type="ECO:0000259" key="1">
    <source>
        <dbReference type="Pfam" id="PF22677"/>
    </source>
</evidence>